<evidence type="ECO:0000313" key="9">
    <source>
        <dbReference type="Proteomes" id="UP000076858"/>
    </source>
</evidence>
<evidence type="ECO:0000256" key="4">
    <source>
        <dbReference type="ARBA" id="ARBA00022759"/>
    </source>
</evidence>
<dbReference type="GO" id="GO:0016787">
    <property type="term" value="F:hydrolase activity"/>
    <property type="evidence" value="ECO:0007669"/>
    <property type="project" value="UniProtKB-KW"/>
</dbReference>
<dbReference type="PANTHER" id="PTHR37984:SF8">
    <property type="entry name" value="CCHC-TYPE DOMAIN-CONTAINING PROTEIN"/>
    <property type="match status" value="1"/>
</dbReference>
<keyword evidence="2" id="KW-0548">Nucleotidyltransferase</keyword>
<organism evidence="8 9">
    <name type="scientific">Daphnia magna</name>
    <dbReference type="NCBI Taxonomy" id="35525"/>
    <lineage>
        <taxon>Eukaryota</taxon>
        <taxon>Metazoa</taxon>
        <taxon>Ecdysozoa</taxon>
        <taxon>Arthropoda</taxon>
        <taxon>Crustacea</taxon>
        <taxon>Branchiopoda</taxon>
        <taxon>Diplostraca</taxon>
        <taxon>Cladocera</taxon>
        <taxon>Anomopoda</taxon>
        <taxon>Daphniidae</taxon>
        <taxon>Daphnia</taxon>
    </lineage>
</organism>
<dbReference type="GO" id="GO:0003964">
    <property type="term" value="F:RNA-directed DNA polymerase activity"/>
    <property type="evidence" value="ECO:0007669"/>
    <property type="project" value="UniProtKB-KW"/>
</dbReference>
<reference evidence="8 9" key="1">
    <citation type="submission" date="2016-03" db="EMBL/GenBank/DDBJ databases">
        <title>EvidentialGene: Evidence-directed Construction of Genes on Genomes.</title>
        <authorList>
            <person name="Gilbert D.G."/>
            <person name="Choi J.-H."/>
            <person name="Mockaitis K."/>
            <person name="Colbourne J."/>
            <person name="Pfrender M."/>
        </authorList>
    </citation>
    <scope>NUCLEOTIDE SEQUENCE [LARGE SCALE GENOMIC DNA]</scope>
    <source>
        <strain evidence="8 9">Xinb3</strain>
        <tissue evidence="8">Complete organism</tissue>
    </source>
</reference>
<comment type="caution">
    <text evidence="8">The sequence shown here is derived from an EMBL/GenBank/DDBJ whole genome shotgun (WGS) entry which is preliminary data.</text>
</comment>
<dbReference type="Proteomes" id="UP000076858">
    <property type="component" value="Unassembled WGS sequence"/>
</dbReference>
<evidence type="ECO:0000256" key="3">
    <source>
        <dbReference type="ARBA" id="ARBA00022722"/>
    </source>
</evidence>
<accession>A0A164EJL9</accession>
<evidence type="ECO:0000256" key="6">
    <source>
        <dbReference type="ARBA" id="ARBA00022918"/>
    </source>
</evidence>
<keyword evidence="1" id="KW-0808">Transferase</keyword>
<dbReference type="InterPro" id="IPR050951">
    <property type="entry name" value="Retrovirus_Pol_polyprotein"/>
</dbReference>
<evidence type="ECO:0000259" key="7">
    <source>
        <dbReference type="Pfam" id="PF17917"/>
    </source>
</evidence>
<keyword evidence="5" id="KW-0378">Hydrolase</keyword>
<sequence length="127" mass="14237">FQAVKDLVISAPTLKLFVPAAPVTVSVDASPFGLGAVLLQDGQPVEFASRTLTETQRRYAQIEKELLAVQFGMQHFHHYVYGSHVLVETDHKPLIGLVDKPIGLCTPRIQRMRLQLQGYSYQLCYKP</sequence>
<dbReference type="EMBL" id="LRGB01023479">
    <property type="protein sequence ID" value="KZR96855.1"/>
    <property type="molecule type" value="Genomic_DNA"/>
</dbReference>
<name>A0A164EJL9_9CRUS</name>
<gene>
    <name evidence="8" type="ORF">APZ42_008579</name>
</gene>
<dbReference type="FunFam" id="3.10.20.370:FF:000001">
    <property type="entry name" value="Retrovirus-related Pol polyprotein from transposon 17.6-like protein"/>
    <property type="match status" value="1"/>
</dbReference>
<keyword evidence="4" id="KW-0255">Endonuclease</keyword>
<dbReference type="SUPFAM" id="SSF56672">
    <property type="entry name" value="DNA/RNA polymerases"/>
    <property type="match status" value="1"/>
</dbReference>
<proteinExistence type="predicted"/>
<dbReference type="InterPro" id="IPR041373">
    <property type="entry name" value="RT_RNaseH"/>
</dbReference>
<dbReference type="AlphaFoldDB" id="A0A164EJL9"/>
<feature type="non-terminal residue" evidence="8">
    <location>
        <position position="127"/>
    </location>
</feature>
<dbReference type="PANTHER" id="PTHR37984">
    <property type="entry name" value="PROTEIN CBG26694"/>
    <property type="match status" value="1"/>
</dbReference>
<evidence type="ECO:0000313" key="8">
    <source>
        <dbReference type="EMBL" id="KZR96855.1"/>
    </source>
</evidence>
<dbReference type="Pfam" id="PF17917">
    <property type="entry name" value="RT_RNaseH"/>
    <property type="match status" value="1"/>
</dbReference>
<evidence type="ECO:0000256" key="2">
    <source>
        <dbReference type="ARBA" id="ARBA00022695"/>
    </source>
</evidence>
<dbReference type="STRING" id="35525.A0A164EJL9"/>
<dbReference type="GO" id="GO:0004519">
    <property type="term" value="F:endonuclease activity"/>
    <property type="evidence" value="ECO:0007669"/>
    <property type="project" value="UniProtKB-KW"/>
</dbReference>
<dbReference type="CDD" id="cd09274">
    <property type="entry name" value="RNase_HI_RT_Ty3"/>
    <property type="match status" value="1"/>
</dbReference>
<keyword evidence="9" id="KW-1185">Reference proteome</keyword>
<feature type="non-terminal residue" evidence="8">
    <location>
        <position position="1"/>
    </location>
</feature>
<protein>
    <submittedName>
        <fullName evidence="8">Putative NFX1-type Zinc finger-containing protein</fullName>
    </submittedName>
</protein>
<evidence type="ECO:0000256" key="5">
    <source>
        <dbReference type="ARBA" id="ARBA00022801"/>
    </source>
</evidence>
<evidence type="ECO:0000256" key="1">
    <source>
        <dbReference type="ARBA" id="ARBA00022679"/>
    </source>
</evidence>
<dbReference type="InterPro" id="IPR043502">
    <property type="entry name" value="DNA/RNA_pol_sf"/>
</dbReference>
<feature type="domain" description="Reverse transcriptase RNase H-like" evidence="7">
    <location>
        <begin position="19"/>
        <end position="119"/>
    </location>
</feature>
<keyword evidence="6" id="KW-0695">RNA-directed DNA polymerase</keyword>
<keyword evidence="3" id="KW-0540">Nuclease</keyword>